<protein>
    <recommendedName>
        <fullName evidence="7">SEC7 domain-containing protein</fullName>
    </recommendedName>
</protein>
<dbReference type="Proteomes" id="UP000053259">
    <property type="component" value="Unassembled WGS sequence"/>
</dbReference>
<feature type="compositionally biased region" description="Polar residues" evidence="2">
    <location>
        <begin position="1135"/>
        <end position="1149"/>
    </location>
</feature>
<feature type="region of interest" description="Disordered" evidence="2">
    <location>
        <begin position="110"/>
        <end position="155"/>
    </location>
</feature>
<feature type="compositionally biased region" description="Low complexity" evidence="2">
    <location>
        <begin position="23"/>
        <end position="38"/>
    </location>
</feature>
<evidence type="ECO:0000313" key="5">
    <source>
        <dbReference type="EMBL" id="KIW02528.1"/>
    </source>
</evidence>
<keyword evidence="6" id="KW-1185">Reference proteome</keyword>
<dbReference type="RefSeq" id="XP_016212397.1">
    <property type="nucleotide sequence ID" value="XM_016359949.1"/>
</dbReference>
<dbReference type="SUPFAM" id="SSF50729">
    <property type="entry name" value="PH domain-like"/>
    <property type="match status" value="1"/>
</dbReference>
<dbReference type="GeneID" id="27314299"/>
<dbReference type="PROSITE" id="PS50190">
    <property type="entry name" value="SEC7"/>
    <property type="match status" value="1"/>
</dbReference>
<evidence type="ECO:0000313" key="6">
    <source>
        <dbReference type="Proteomes" id="UP000053259"/>
    </source>
</evidence>
<feature type="compositionally biased region" description="Polar residues" evidence="2">
    <location>
        <begin position="337"/>
        <end position="347"/>
    </location>
</feature>
<feature type="region of interest" description="Disordered" evidence="2">
    <location>
        <begin position="476"/>
        <end position="505"/>
    </location>
</feature>
<feature type="compositionally biased region" description="Polar residues" evidence="2">
    <location>
        <begin position="293"/>
        <end position="307"/>
    </location>
</feature>
<dbReference type="HOGENOM" id="CLU_004694_0_0_1"/>
<dbReference type="PROSITE" id="PS50003">
    <property type="entry name" value="PH_DOMAIN"/>
    <property type="match status" value="1"/>
</dbReference>
<feature type="compositionally biased region" description="Polar residues" evidence="2">
    <location>
        <begin position="248"/>
        <end position="265"/>
    </location>
</feature>
<dbReference type="SMART" id="SM00222">
    <property type="entry name" value="Sec7"/>
    <property type="match status" value="1"/>
</dbReference>
<evidence type="ECO:0000259" key="4">
    <source>
        <dbReference type="PROSITE" id="PS50190"/>
    </source>
</evidence>
<evidence type="ECO:0008006" key="7">
    <source>
        <dbReference type="Google" id="ProtNLM"/>
    </source>
</evidence>
<gene>
    <name evidence="5" type="ORF">PV09_06326</name>
</gene>
<dbReference type="InterPro" id="IPR001849">
    <property type="entry name" value="PH_domain"/>
</dbReference>
<evidence type="ECO:0000256" key="2">
    <source>
        <dbReference type="SAM" id="MobiDB-lite"/>
    </source>
</evidence>
<dbReference type="InterPro" id="IPR000904">
    <property type="entry name" value="Sec7_dom"/>
</dbReference>
<dbReference type="SUPFAM" id="SSF48425">
    <property type="entry name" value="Sec7 domain"/>
    <property type="match status" value="1"/>
</dbReference>
<dbReference type="InterPro" id="IPR035999">
    <property type="entry name" value="Sec7_dom_sf"/>
</dbReference>
<dbReference type="Gene3D" id="1.10.1000.11">
    <property type="entry name" value="Arf Nucleotide-binding Site Opener,domain 2"/>
    <property type="match status" value="1"/>
</dbReference>
<feature type="compositionally biased region" description="Low complexity" evidence="2">
    <location>
        <begin position="949"/>
        <end position="959"/>
    </location>
</feature>
<feature type="region of interest" description="Disordered" evidence="2">
    <location>
        <begin position="1"/>
        <end position="72"/>
    </location>
</feature>
<feature type="domain" description="SEC7" evidence="4">
    <location>
        <begin position="507"/>
        <end position="674"/>
    </location>
</feature>
<feature type="region of interest" description="Disordered" evidence="2">
    <location>
        <begin position="1075"/>
        <end position="1346"/>
    </location>
</feature>
<dbReference type="InterPro" id="IPR011993">
    <property type="entry name" value="PH-like_dom_sf"/>
</dbReference>
<feature type="compositionally biased region" description="Polar residues" evidence="2">
    <location>
        <begin position="401"/>
        <end position="415"/>
    </location>
</feature>
<feature type="compositionally biased region" description="Basic and acidic residues" evidence="2">
    <location>
        <begin position="270"/>
        <end position="284"/>
    </location>
</feature>
<feature type="compositionally biased region" description="Low complexity" evidence="2">
    <location>
        <begin position="1084"/>
        <end position="1095"/>
    </location>
</feature>
<feature type="compositionally biased region" description="Polar residues" evidence="2">
    <location>
        <begin position="1106"/>
        <end position="1127"/>
    </location>
</feature>
<feature type="region of interest" description="Disordered" evidence="2">
    <location>
        <begin position="1373"/>
        <end position="1513"/>
    </location>
</feature>
<dbReference type="GO" id="GO:0005085">
    <property type="term" value="F:guanyl-nucleotide exchange factor activity"/>
    <property type="evidence" value="ECO:0007669"/>
    <property type="project" value="InterPro"/>
</dbReference>
<feature type="compositionally biased region" description="Basic and acidic residues" evidence="2">
    <location>
        <begin position="1292"/>
        <end position="1307"/>
    </location>
</feature>
<accession>A0A0D2A738</accession>
<dbReference type="STRING" id="253628.A0A0D2A738"/>
<dbReference type="EMBL" id="KN847549">
    <property type="protein sequence ID" value="KIW02528.1"/>
    <property type="molecule type" value="Genomic_DNA"/>
</dbReference>
<feature type="compositionally biased region" description="Low complexity" evidence="2">
    <location>
        <begin position="451"/>
        <end position="462"/>
    </location>
</feature>
<feature type="compositionally biased region" description="Low complexity" evidence="2">
    <location>
        <begin position="48"/>
        <end position="57"/>
    </location>
</feature>
<feature type="compositionally biased region" description="Basic and acidic residues" evidence="2">
    <location>
        <begin position="1466"/>
        <end position="1476"/>
    </location>
</feature>
<feature type="compositionally biased region" description="Polar residues" evidence="2">
    <location>
        <begin position="428"/>
        <end position="440"/>
    </location>
</feature>
<feature type="compositionally biased region" description="Polar residues" evidence="2">
    <location>
        <begin position="138"/>
        <end position="149"/>
    </location>
</feature>
<organism evidence="5 6">
    <name type="scientific">Verruconis gallopava</name>
    <dbReference type="NCBI Taxonomy" id="253628"/>
    <lineage>
        <taxon>Eukaryota</taxon>
        <taxon>Fungi</taxon>
        <taxon>Dikarya</taxon>
        <taxon>Ascomycota</taxon>
        <taxon>Pezizomycotina</taxon>
        <taxon>Dothideomycetes</taxon>
        <taxon>Pleosporomycetidae</taxon>
        <taxon>Venturiales</taxon>
        <taxon>Sympoventuriaceae</taxon>
        <taxon>Verruconis</taxon>
    </lineage>
</organism>
<evidence type="ECO:0000259" key="3">
    <source>
        <dbReference type="PROSITE" id="PS50003"/>
    </source>
</evidence>
<feature type="region of interest" description="Disordered" evidence="2">
    <location>
        <begin position="939"/>
        <end position="961"/>
    </location>
</feature>
<evidence type="ECO:0000256" key="1">
    <source>
        <dbReference type="SAM" id="Coils"/>
    </source>
</evidence>
<name>A0A0D2A738_9PEZI</name>
<dbReference type="InParanoid" id="A0A0D2A738"/>
<sequence>MPGKATLLPEGEQDARKLKRRSTLNLFRSTNLTTTTTTNHHHDDDVARPTTRSSSRTNPTKRAASEDGPRILNRTISYSHESERSHSPSLPPQPAKGARFSLARFRHASDPQLGSRAKQQAADAEIDIPPVPAMPTKVPSSQRLRPSNSTEDHMGAPTVMITAPTVDGSIESTLVPALERKRSRFHPFTRQKQGDGPVVLESQSARPSMEVKRKTENRKSRFGTFSRSKDPVEELRKLAGSRMATPNGEESLSAATSQNGGSTLTLPLGRKSESSRSDLSRTHSSEATPISPEKSSTQSHSTFSWLSRRNKQRNSLFPLPVHIAPPSDESRPPTEPQTPRASTSGPSIDTPDDSPAHASPARQARMGYNHHEVFDMASNSTSAALAATAIHFAGPGGALPRTNSSQSLRSAQSTPALGLPYATKRMRSSTMGSTSGQSEASHPPTPPLLNGSGRTSTSTAGRSSFSNLVHLRYRFRHGSDPHSPRQGSPGYGTVTPGRDSQSNSLSISREAIVLPDREEGEPPLQYLSRVEKLAPKDQIPSILSKKTEDFYHTVMRSFMRKFAFFGDPLDMALRKLLMEIDLPKETQQIDRVLSSFADRYHECNPGVFPDPDKAYYMTFSLLLLHSDAFNKSNKRKMTKQDYVRNSSTEGVSDDALECFYDNILYTPFIRVEDDIDIKTMSSRKSKKTQRVIKQAVEQTKTTKEPLDPYTLIFENKLDILRPPLKGVIAVDDPYSYLGTAPAFAKNLLKGIKCGIIQLESSRSRPDAFKSQSGIDNPEDANIGLIDLPVQKVGVLWRKDPKKRTARSPWQEWGAILTGAGLYFFKNSHFVKNFISQYEDHVKHGDDGQLTFKPTIQNWRADFLMPTENGVALHDSTYKKHKNAFVFFRHNNAEEIFLADNEHEMNDWLMKLNCQAAFKTYGIRPRGLLGGHYEGQRQRGMRRLESSNSTTTAQTVQTPTGEVTIQSGKIDRELADQIREARRETMQAKIKELEEKLADLIRTEREQRRDATHLFVLAPIQERTRTQLMHAASRVSAQLKWSRIEIWRIKCHRDILAMDLEDEKIELQRRQNYIDRISPTRPAKTQSITSQSTTSTAKPRPNGLDRLSSTGTTGNIGDSPAKSVQSRASGLRPDTRMSTRSASQRSSVMTTGEDEVFQTPPETTPTGSPVPPDSPASPPVATPTSAIHRGSIVSAMKSSPSMRPESPSIDGSLDSPSLSEFRTPMLTDAEAERQREEGGILGSPFGMDGHALERPGTATSTEPENDRPMSERSAPMTGSPDSKRHVRRSLQRTLRDSSKREPFKDGPHHSKKGSKNESISSTVPEGAIAEGDSPASAGEGLKRHAGSFTVHGKKASVITFGGDWASMDPGERLKTLARHESQKDTERLSHQNQASSALIPPIAEGSSHRARAIDDGFMIPPRRSSVSLKERRAVSQSIASAESGSELGTARSLRKFSSSSGPPVFEDLERVREDARANRNGVLEESSDGETGDAVDNDITPRPNKVLPVERTET</sequence>
<keyword evidence="1" id="KW-0175">Coiled coil</keyword>
<dbReference type="GO" id="GO:0032012">
    <property type="term" value="P:regulation of ARF protein signal transduction"/>
    <property type="evidence" value="ECO:0007669"/>
    <property type="project" value="InterPro"/>
</dbReference>
<proteinExistence type="predicted"/>
<dbReference type="OrthoDB" id="430364at2759"/>
<feature type="compositionally biased region" description="Basic and acidic residues" evidence="2">
    <location>
        <begin position="227"/>
        <end position="237"/>
    </location>
</feature>
<dbReference type="PANTHER" id="PTHR10663">
    <property type="entry name" value="GUANYL-NUCLEOTIDE EXCHANGE FACTOR"/>
    <property type="match status" value="1"/>
</dbReference>
<feature type="region of interest" description="Disordered" evidence="2">
    <location>
        <begin position="188"/>
        <end position="361"/>
    </location>
</feature>
<feature type="compositionally biased region" description="Basic and acidic residues" evidence="2">
    <location>
        <begin position="1373"/>
        <end position="1388"/>
    </location>
</feature>
<dbReference type="Pfam" id="PF01369">
    <property type="entry name" value="Sec7"/>
    <property type="match status" value="1"/>
</dbReference>
<feature type="compositionally biased region" description="Basic and acidic residues" evidence="2">
    <location>
        <begin position="209"/>
        <end position="219"/>
    </location>
</feature>
<dbReference type="InterPro" id="IPR023394">
    <property type="entry name" value="Sec7_C_sf"/>
</dbReference>
<feature type="domain" description="PH" evidence="3">
    <location>
        <begin position="788"/>
        <end position="916"/>
    </location>
</feature>
<reference evidence="5 6" key="1">
    <citation type="submission" date="2015-01" db="EMBL/GenBank/DDBJ databases">
        <title>The Genome Sequence of Ochroconis gallopava CBS43764.</title>
        <authorList>
            <consortium name="The Broad Institute Genomics Platform"/>
            <person name="Cuomo C."/>
            <person name="de Hoog S."/>
            <person name="Gorbushina A."/>
            <person name="Stielow B."/>
            <person name="Teixiera M."/>
            <person name="Abouelleil A."/>
            <person name="Chapman S.B."/>
            <person name="Priest M."/>
            <person name="Young S.K."/>
            <person name="Wortman J."/>
            <person name="Nusbaum C."/>
            <person name="Birren B."/>
        </authorList>
    </citation>
    <scope>NUCLEOTIDE SEQUENCE [LARGE SCALE GENOMIC DNA]</scope>
    <source>
        <strain evidence="5 6">CBS 43764</strain>
    </source>
</reference>
<dbReference type="Gene3D" id="2.30.29.30">
    <property type="entry name" value="Pleckstrin-homology domain (PH domain)/Phosphotyrosine-binding domain (PTB)"/>
    <property type="match status" value="1"/>
</dbReference>
<dbReference type="PANTHER" id="PTHR10663:SF405">
    <property type="entry name" value="ARF GUANINE NUCLEOTIDE EXCHANGE FACTOR SYT1"/>
    <property type="match status" value="1"/>
</dbReference>
<feature type="compositionally biased region" description="Pro residues" evidence="2">
    <location>
        <begin position="1167"/>
        <end position="1180"/>
    </location>
</feature>
<feature type="compositionally biased region" description="Acidic residues" evidence="2">
    <location>
        <begin position="1484"/>
        <end position="1495"/>
    </location>
</feature>
<feature type="coiled-coil region" evidence="1">
    <location>
        <begin position="982"/>
        <end position="1009"/>
    </location>
</feature>
<dbReference type="VEuPathDB" id="FungiDB:PV09_06326"/>
<feature type="compositionally biased region" description="Polar residues" evidence="2">
    <location>
        <begin position="1433"/>
        <end position="1442"/>
    </location>
</feature>
<feature type="region of interest" description="Disordered" evidence="2">
    <location>
        <begin position="397"/>
        <end position="462"/>
    </location>
</feature>